<keyword evidence="7 15" id="KW-0547">Nucleotide-binding</keyword>
<evidence type="ECO:0000256" key="16">
    <source>
        <dbReference type="SAM" id="Phobius"/>
    </source>
</evidence>
<accession>A0ABU7JK22</accession>
<dbReference type="SUPFAM" id="SSF56112">
    <property type="entry name" value="Protein kinase-like (PK-like)"/>
    <property type="match status" value="1"/>
</dbReference>
<keyword evidence="8 15" id="KW-0418">Kinase</keyword>
<proteinExistence type="inferred from homology"/>
<dbReference type="NCBIfam" id="NF004388">
    <property type="entry name" value="PRK05749.1-4"/>
    <property type="match status" value="1"/>
</dbReference>
<keyword evidence="5 15" id="KW-0997">Cell inner membrane</keyword>
<keyword evidence="16" id="KW-1133">Transmembrane helix</keyword>
<keyword evidence="4 15" id="KW-1003">Cell membrane</keyword>
<evidence type="ECO:0000256" key="13">
    <source>
        <dbReference type="ARBA" id="ARBA00034417"/>
    </source>
</evidence>
<dbReference type="Pfam" id="PF04413">
    <property type="entry name" value="Glycos_transf_N"/>
    <property type="match status" value="1"/>
</dbReference>
<dbReference type="RefSeq" id="WP_330089333.1">
    <property type="nucleotide sequence ID" value="NZ_JAUGZK010000021.1"/>
</dbReference>
<protein>
    <recommendedName>
        <fullName evidence="12 15">3-deoxy-D-manno-octulosonic acid kinase</fullName>
        <shortName evidence="15">Kdo kinase</shortName>
        <ecNumber evidence="15">2.7.1.166</ecNumber>
    </recommendedName>
</protein>
<dbReference type="PANTHER" id="PTHR42755">
    <property type="entry name" value="3-DEOXY-MANNO-OCTULOSONATE CYTIDYLYLTRANSFERASE"/>
    <property type="match status" value="1"/>
</dbReference>
<evidence type="ECO:0000256" key="3">
    <source>
        <dbReference type="ARBA" id="ARBA00010327"/>
    </source>
</evidence>
<reference evidence="18 19" key="1">
    <citation type="submission" date="2023-06" db="EMBL/GenBank/DDBJ databases">
        <title>Alkalimonas sp., MEB004 an alkaliphilic bacterium isolated from Lonar Lake, India.</title>
        <authorList>
            <person name="Joshi A."/>
            <person name="Thite S."/>
        </authorList>
    </citation>
    <scope>NUCLEOTIDE SEQUENCE [LARGE SCALE GENOMIC DNA]</scope>
    <source>
        <strain evidence="18 19">MEB004</strain>
    </source>
</reference>
<evidence type="ECO:0000256" key="1">
    <source>
        <dbReference type="ARBA" id="ARBA00004515"/>
    </source>
</evidence>
<keyword evidence="6 15" id="KW-0808">Transferase</keyword>
<sequence>MLRHLYSLSLYVLLPLLLLYFWWRSRKDPAYRQRLAERFGFGLSRQLQRSGGIVVHAVSVGEVIAAIPMIHQLQQQYPDKPITVTCTTPTGSATIQSRLGSGVQHCYLPLDYPGAVRRFLKALQPELLVILETELWPNLLQSCARRAIPVVVVNARLSARSARGYRRFAAFTRPLLQHITLLLAQDSASARRFRALGYQGDVQVTGNLKFELAVPATTGDLVARFKPAFAGRIVWVAASTHAGEDEQLLAMYPRLKQQFPELLLLLVPRHPERFEQVAGLVAQAGLSLWRRSNIALSDTSIPLPVLKSDIVLGDSMGELLAWYQLADLVFIGGSLIKRGGHNPLEAICFGKAVQSGPWFFNFNDVYRQLQQQQAVTLVADSNELAESTRRLLTDTAGRQAQGKRGHTFFLQQQGAMSRTVRAIDTLVMGTTMQSSMQQEQDYQVKQQGNAIYWFEPAFFQDISAEHFQSHWWQQQQAVIGSSTGRNTAYFVRHQQHNLVLRHYYRGGLVGKVLHDQFLMQPVQTSRAMQEYQLLSWMRQQGLAVPRPVAAAYQRSGLIYRADLLIELIPDSKDLAAILQQRALTQSEWQAVGAAIAQMHQLGVYHSDLNCRNIMLDVTGKVWLIDFDKCERRSMAAWTTQNLDRLLRSFNKEKGKLNPFFWQESDWPQLLTGYQDQLQEQSGAA</sequence>
<feature type="active site" evidence="15">
    <location>
        <position position="607"/>
    </location>
</feature>
<comment type="catalytic activity">
    <reaction evidence="13 15">
        <text>an alpha-Kdo-(2-&gt;6)-lipid IVA + ATP = a 4-O-phospho-alpha-Kdo-(2-&gt;6)-lipid IVA + ADP + H(+)</text>
        <dbReference type="Rhea" id="RHEA:74271"/>
        <dbReference type="ChEBI" id="CHEBI:15378"/>
        <dbReference type="ChEBI" id="CHEBI:30616"/>
        <dbReference type="ChEBI" id="CHEBI:176428"/>
        <dbReference type="ChEBI" id="CHEBI:193140"/>
        <dbReference type="ChEBI" id="CHEBI:456216"/>
        <dbReference type="EC" id="2.7.1.166"/>
    </reaction>
</comment>
<dbReference type="Pfam" id="PF06293">
    <property type="entry name" value="Kdo"/>
    <property type="match status" value="1"/>
</dbReference>
<evidence type="ECO:0000256" key="9">
    <source>
        <dbReference type="ARBA" id="ARBA00022840"/>
    </source>
</evidence>
<keyword evidence="16" id="KW-0812">Transmembrane</keyword>
<evidence type="ECO:0000256" key="12">
    <source>
        <dbReference type="ARBA" id="ARBA00029511"/>
    </source>
</evidence>
<comment type="similarity">
    <text evidence="3 15">Belongs to the protein kinase superfamily. KdkA/RfaP family.</text>
</comment>
<evidence type="ECO:0000256" key="2">
    <source>
        <dbReference type="ARBA" id="ARBA00004713"/>
    </source>
</evidence>
<evidence type="ECO:0000256" key="15">
    <source>
        <dbReference type="HAMAP-Rule" id="MF_00521"/>
    </source>
</evidence>
<dbReference type="GO" id="GO:0043842">
    <property type="term" value="F:Kdo transferase activity"/>
    <property type="evidence" value="ECO:0007669"/>
    <property type="project" value="UniProtKB-EC"/>
</dbReference>
<comment type="caution">
    <text evidence="18">The sequence shown here is derived from an EMBL/GenBank/DDBJ whole genome shotgun (WGS) entry which is preliminary data.</text>
</comment>
<dbReference type="PANTHER" id="PTHR42755:SF1">
    <property type="entry name" value="3-DEOXY-D-MANNO-OCTULOSONIC ACID TRANSFERASE, MITOCHONDRIAL-RELATED"/>
    <property type="match status" value="1"/>
</dbReference>
<evidence type="ECO:0000256" key="7">
    <source>
        <dbReference type="ARBA" id="ARBA00022741"/>
    </source>
</evidence>
<keyword evidence="19" id="KW-1185">Reference proteome</keyword>
<dbReference type="Gene3D" id="3.40.50.11720">
    <property type="entry name" value="3-Deoxy-D-manno-octulosonic-acid transferase, N-terminal domain"/>
    <property type="match status" value="1"/>
</dbReference>
<dbReference type="InterPro" id="IPR007507">
    <property type="entry name" value="Glycos_transf_N"/>
</dbReference>
<comment type="catalytic activity">
    <reaction evidence="14">
        <text>lipid IVA (E. coli) + CMP-3-deoxy-beta-D-manno-octulosonate = alpha-Kdo-(2-&gt;6)-lipid IVA (E. coli) + CMP + H(+)</text>
        <dbReference type="Rhea" id="RHEA:28066"/>
        <dbReference type="ChEBI" id="CHEBI:15378"/>
        <dbReference type="ChEBI" id="CHEBI:58603"/>
        <dbReference type="ChEBI" id="CHEBI:60364"/>
        <dbReference type="ChEBI" id="CHEBI:60377"/>
        <dbReference type="ChEBI" id="CHEBI:85987"/>
        <dbReference type="EC" id="2.4.99.12"/>
    </reaction>
</comment>
<keyword evidence="11 15" id="KW-0472">Membrane</keyword>
<comment type="pathway">
    <text evidence="2 15">Bacterial outer membrane biogenesis; LPS core biosynthesis.</text>
</comment>
<dbReference type="InterPro" id="IPR039901">
    <property type="entry name" value="Kdotransferase"/>
</dbReference>
<dbReference type="InterPro" id="IPR038107">
    <property type="entry name" value="Glycos_transf_N_sf"/>
</dbReference>
<gene>
    <name evidence="18" type="primary">waaA</name>
    <name evidence="15" type="synonym">kdkA</name>
    <name evidence="18" type="ORF">QWF21_17445</name>
</gene>
<evidence type="ECO:0000313" key="19">
    <source>
        <dbReference type="Proteomes" id="UP001339167"/>
    </source>
</evidence>
<dbReference type="EC" id="2.7.1.166" evidence="15"/>
<comment type="subcellular location">
    <subcellularLocation>
        <location evidence="1 15">Cell inner membrane</location>
        <topology evidence="1 15">Peripheral membrane protein</topology>
        <orientation evidence="1 15">Cytoplasmic side</orientation>
    </subcellularLocation>
</comment>
<dbReference type="Proteomes" id="UP001339167">
    <property type="component" value="Unassembled WGS sequence"/>
</dbReference>
<evidence type="ECO:0000313" key="18">
    <source>
        <dbReference type="EMBL" id="MEE2026025.1"/>
    </source>
</evidence>
<comment type="function">
    <text evidence="15">Catalyzes the ATP-dependent phosphorylation of the 3-deoxy-D-manno-octulosonic acid (Kdo) residue in Kdo-lipid IV(A) at the 4-OH position.</text>
</comment>
<dbReference type="Gene3D" id="1.10.510.10">
    <property type="entry name" value="Transferase(Phosphotransferase) domain 1"/>
    <property type="match status" value="1"/>
</dbReference>
<keyword evidence="9 15" id="KW-0067">ATP-binding</keyword>
<feature type="transmembrane region" description="Helical" evidence="16">
    <location>
        <begin position="6"/>
        <end position="23"/>
    </location>
</feature>
<name>A0ABU7JK22_9GAMM</name>
<dbReference type="Gene3D" id="3.40.50.2000">
    <property type="entry name" value="Glycogen Phosphorylase B"/>
    <property type="match status" value="1"/>
</dbReference>
<evidence type="ECO:0000259" key="17">
    <source>
        <dbReference type="Pfam" id="PF04413"/>
    </source>
</evidence>
<evidence type="ECO:0000256" key="14">
    <source>
        <dbReference type="ARBA" id="ARBA00049183"/>
    </source>
</evidence>
<dbReference type="InterPro" id="IPR022826">
    <property type="entry name" value="KDO_kinase"/>
</dbReference>
<dbReference type="NCBIfam" id="NF002475">
    <property type="entry name" value="PRK01723.1"/>
    <property type="match status" value="1"/>
</dbReference>
<feature type="domain" description="3-deoxy-D-manno-octulosonic-acid transferase N-terminal" evidence="17">
    <location>
        <begin position="33"/>
        <end position="211"/>
    </location>
</feature>
<organism evidence="18 19">
    <name type="scientific">Alkalimonas mucilaginosa</name>
    <dbReference type="NCBI Taxonomy" id="3057676"/>
    <lineage>
        <taxon>Bacteria</taxon>
        <taxon>Pseudomonadati</taxon>
        <taxon>Pseudomonadota</taxon>
        <taxon>Gammaproteobacteria</taxon>
        <taxon>Alkalimonas</taxon>
    </lineage>
</organism>
<evidence type="ECO:0000256" key="8">
    <source>
        <dbReference type="ARBA" id="ARBA00022777"/>
    </source>
</evidence>
<evidence type="ECO:0000256" key="11">
    <source>
        <dbReference type="ARBA" id="ARBA00023136"/>
    </source>
</evidence>
<evidence type="ECO:0000256" key="10">
    <source>
        <dbReference type="ARBA" id="ARBA00022985"/>
    </source>
</evidence>
<dbReference type="EMBL" id="JAUGZK010000021">
    <property type="protein sequence ID" value="MEE2026025.1"/>
    <property type="molecule type" value="Genomic_DNA"/>
</dbReference>
<dbReference type="InterPro" id="IPR011009">
    <property type="entry name" value="Kinase-like_dom_sf"/>
</dbReference>
<keyword evidence="10 15" id="KW-0448">Lipopolysaccharide biosynthesis</keyword>
<evidence type="ECO:0000256" key="6">
    <source>
        <dbReference type="ARBA" id="ARBA00022679"/>
    </source>
</evidence>
<evidence type="ECO:0000256" key="4">
    <source>
        <dbReference type="ARBA" id="ARBA00022475"/>
    </source>
</evidence>
<dbReference type="SUPFAM" id="SSF53756">
    <property type="entry name" value="UDP-Glycosyltransferase/glycogen phosphorylase"/>
    <property type="match status" value="1"/>
</dbReference>
<dbReference type="HAMAP" id="MF_00521">
    <property type="entry name" value="KDO_kinase"/>
    <property type="match status" value="1"/>
</dbReference>
<evidence type="ECO:0000256" key="5">
    <source>
        <dbReference type="ARBA" id="ARBA00022519"/>
    </source>
</evidence>
<keyword evidence="18" id="KW-0328">Glycosyltransferase</keyword>